<accession>A0A9D4PUB8</accession>
<evidence type="ECO:0000313" key="2">
    <source>
        <dbReference type="EMBL" id="KAH7955875.1"/>
    </source>
</evidence>
<proteinExistence type="predicted"/>
<dbReference type="EMBL" id="JABSTV010001250">
    <property type="protein sequence ID" value="KAH7955875.1"/>
    <property type="molecule type" value="Genomic_DNA"/>
</dbReference>
<evidence type="ECO:0000256" key="1">
    <source>
        <dbReference type="SAM" id="MobiDB-lite"/>
    </source>
</evidence>
<feature type="compositionally biased region" description="Polar residues" evidence="1">
    <location>
        <begin position="86"/>
        <end position="95"/>
    </location>
</feature>
<evidence type="ECO:0000313" key="3">
    <source>
        <dbReference type="Proteomes" id="UP000821837"/>
    </source>
</evidence>
<gene>
    <name evidence="2" type="ORF">HPB52_004831</name>
</gene>
<protein>
    <submittedName>
        <fullName evidence="2">Uncharacterized protein</fullName>
    </submittedName>
</protein>
<dbReference type="AlphaFoldDB" id="A0A9D4PUB8"/>
<comment type="caution">
    <text evidence="2">The sequence shown here is derived from an EMBL/GenBank/DDBJ whole genome shotgun (WGS) entry which is preliminary data.</text>
</comment>
<name>A0A9D4PUB8_RHISA</name>
<dbReference type="Proteomes" id="UP000821837">
    <property type="component" value="Unassembled WGS sequence"/>
</dbReference>
<sequence>MYVPLALHIPEGGTTPELMELCAVTERLAEGVDALLTPDTLEKLKQTQREERELAVHIVIAEQNAAEEVDRECQIGVQETPEHQPDSTGSRTGSATERHVTAKEAGNEMLTKEQREDSFLLLPWGQTREGTHGMFTDGLLFHRELLNGRQCNQLVLPETRRREVLELAHDAPCGGHFSGKKMKERPNPATFCHPYGGSELTETDNVNNVSPSRRSSLKEHRRGFAVIATGGGILSQTRLETAM</sequence>
<dbReference type="VEuPathDB" id="VectorBase:RSAN_045722"/>
<organism evidence="2 3">
    <name type="scientific">Rhipicephalus sanguineus</name>
    <name type="common">Brown dog tick</name>
    <name type="synonym">Ixodes sanguineus</name>
    <dbReference type="NCBI Taxonomy" id="34632"/>
    <lineage>
        <taxon>Eukaryota</taxon>
        <taxon>Metazoa</taxon>
        <taxon>Ecdysozoa</taxon>
        <taxon>Arthropoda</taxon>
        <taxon>Chelicerata</taxon>
        <taxon>Arachnida</taxon>
        <taxon>Acari</taxon>
        <taxon>Parasitiformes</taxon>
        <taxon>Ixodida</taxon>
        <taxon>Ixodoidea</taxon>
        <taxon>Ixodidae</taxon>
        <taxon>Rhipicephalinae</taxon>
        <taxon>Rhipicephalus</taxon>
        <taxon>Rhipicephalus</taxon>
    </lineage>
</organism>
<reference evidence="2" key="1">
    <citation type="journal article" date="2020" name="Cell">
        <title>Large-Scale Comparative Analyses of Tick Genomes Elucidate Their Genetic Diversity and Vector Capacities.</title>
        <authorList>
            <consortium name="Tick Genome and Microbiome Consortium (TIGMIC)"/>
            <person name="Jia N."/>
            <person name="Wang J."/>
            <person name="Shi W."/>
            <person name="Du L."/>
            <person name="Sun Y."/>
            <person name="Zhan W."/>
            <person name="Jiang J.F."/>
            <person name="Wang Q."/>
            <person name="Zhang B."/>
            <person name="Ji P."/>
            <person name="Bell-Sakyi L."/>
            <person name="Cui X.M."/>
            <person name="Yuan T.T."/>
            <person name="Jiang B.G."/>
            <person name="Yang W.F."/>
            <person name="Lam T.T."/>
            <person name="Chang Q.C."/>
            <person name="Ding S.J."/>
            <person name="Wang X.J."/>
            <person name="Zhu J.G."/>
            <person name="Ruan X.D."/>
            <person name="Zhao L."/>
            <person name="Wei J.T."/>
            <person name="Ye R.Z."/>
            <person name="Que T.C."/>
            <person name="Du C.H."/>
            <person name="Zhou Y.H."/>
            <person name="Cheng J.X."/>
            <person name="Dai P.F."/>
            <person name="Guo W.B."/>
            <person name="Han X.H."/>
            <person name="Huang E.J."/>
            <person name="Li L.F."/>
            <person name="Wei W."/>
            <person name="Gao Y.C."/>
            <person name="Liu J.Z."/>
            <person name="Shao H.Z."/>
            <person name="Wang X."/>
            <person name="Wang C.C."/>
            <person name="Yang T.C."/>
            <person name="Huo Q.B."/>
            <person name="Li W."/>
            <person name="Chen H.Y."/>
            <person name="Chen S.E."/>
            <person name="Zhou L.G."/>
            <person name="Ni X.B."/>
            <person name="Tian J.H."/>
            <person name="Sheng Y."/>
            <person name="Liu T."/>
            <person name="Pan Y.S."/>
            <person name="Xia L.Y."/>
            <person name="Li J."/>
            <person name="Zhao F."/>
            <person name="Cao W.C."/>
        </authorList>
    </citation>
    <scope>NUCLEOTIDE SEQUENCE</scope>
    <source>
        <strain evidence="2">Rsan-2018</strain>
    </source>
</reference>
<feature type="region of interest" description="Disordered" evidence="1">
    <location>
        <begin position="77"/>
        <end position="99"/>
    </location>
</feature>
<reference evidence="2" key="2">
    <citation type="submission" date="2021-09" db="EMBL/GenBank/DDBJ databases">
        <authorList>
            <person name="Jia N."/>
            <person name="Wang J."/>
            <person name="Shi W."/>
            <person name="Du L."/>
            <person name="Sun Y."/>
            <person name="Zhan W."/>
            <person name="Jiang J."/>
            <person name="Wang Q."/>
            <person name="Zhang B."/>
            <person name="Ji P."/>
            <person name="Sakyi L.B."/>
            <person name="Cui X."/>
            <person name="Yuan T."/>
            <person name="Jiang B."/>
            <person name="Yang W."/>
            <person name="Lam T.T.-Y."/>
            <person name="Chang Q."/>
            <person name="Ding S."/>
            <person name="Wang X."/>
            <person name="Zhu J."/>
            <person name="Ruan X."/>
            <person name="Zhao L."/>
            <person name="Wei J."/>
            <person name="Que T."/>
            <person name="Du C."/>
            <person name="Cheng J."/>
            <person name="Dai P."/>
            <person name="Han X."/>
            <person name="Huang E."/>
            <person name="Gao Y."/>
            <person name="Liu J."/>
            <person name="Shao H."/>
            <person name="Ye R."/>
            <person name="Li L."/>
            <person name="Wei W."/>
            <person name="Wang X."/>
            <person name="Wang C."/>
            <person name="Huo Q."/>
            <person name="Li W."/>
            <person name="Guo W."/>
            <person name="Chen H."/>
            <person name="Chen S."/>
            <person name="Zhou L."/>
            <person name="Zhou L."/>
            <person name="Ni X."/>
            <person name="Tian J."/>
            <person name="Zhou Y."/>
            <person name="Sheng Y."/>
            <person name="Liu T."/>
            <person name="Pan Y."/>
            <person name="Xia L."/>
            <person name="Li J."/>
            <person name="Zhao F."/>
            <person name="Cao W."/>
        </authorList>
    </citation>
    <scope>NUCLEOTIDE SEQUENCE</scope>
    <source>
        <strain evidence="2">Rsan-2018</strain>
        <tissue evidence="2">Larvae</tissue>
    </source>
</reference>
<keyword evidence="3" id="KW-1185">Reference proteome</keyword>